<sequence>MPFPRAQPRTSSRSTLDLALQWTMNCRESHPGCRQLQDKKIWCPTRLIDIGDEGGEAWKLVSLPGKLQSSPIYMTLSYRWGSSVKFRLLNGNLHAFQNWQPVRDLPLTFQDAISVARKFSVRFLWIDALCIIQDCREDWAREAKAMGRVYANALCNLAAVASSDPDGGLFRNRNPEELHPAIVRASLSSTEPPEHYYAVESKYTERQVFDSELLKRGWVFQERLLCSRVLYFAEKQVFWECFIEQRCEAFPYGIPHKTSSKERDLSTIIKFKKGTLADRKDFTWEVTSKWCELVETYAECELTKASDKPFAMEGIAGLFRHRFHDEYLFGLWKTNLVSQLSYSVSSPQPRSSSECIAPSWSWASLKASVRFPQLPWTATDYAQVLQIDMPQRTLRLSGHVFRATIDRKEGASLNHVDLIVDNSRTYARMYPDKLGCLILEPILVASVETYRRIGFLKVDRGQDLTFFGIKI</sequence>
<dbReference type="InterPro" id="IPR010730">
    <property type="entry name" value="HET"/>
</dbReference>
<dbReference type="Pfam" id="PF06985">
    <property type="entry name" value="HET"/>
    <property type="match status" value="1"/>
</dbReference>
<proteinExistence type="predicted"/>
<feature type="domain" description="Heterokaryon incompatibility" evidence="1">
    <location>
        <begin position="73"/>
        <end position="222"/>
    </location>
</feature>
<protein>
    <submittedName>
        <fullName evidence="2">Tol protein</fullName>
    </submittedName>
</protein>
<reference evidence="2" key="1">
    <citation type="journal article" date="2021" name="Nat. Commun.">
        <title>Genetic determinants of endophytism in the Arabidopsis root mycobiome.</title>
        <authorList>
            <person name="Mesny F."/>
            <person name="Miyauchi S."/>
            <person name="Thiergart T."/>
            <person name="Pickel B."/>
            <person name="Atanasova L."/>
            <person name="Karlsson M."/>
            <person name="Huettel B."/>
            <person name="Barry K.W."/>
            <person name="Haridas S."/>
            <person name="Chen C."/>
            <person name="Bauer D."/>
            <person name="Andreopoulos W."/>
            <person name="Pangilinan J."/>
            <person name="LaButti K."/>
            <person name="Riley R."/>
            <person name="Lipzen A."/>
            <person name="Clum A."/>
            <person name="Drula E."/>
            <person name="Henrissat B."/>
            <person name="Kohler A."/>
            <person name="Grigoriev I.V."/>
            <person name="Martin F.M."/>
            <person name="Hacquard S."/>
        </authorList>
    </citation>
    <scope>NUCLEOTIDE SEQUENCE</scope>
    <source>
        <strain evidence="2">MPI-CAGE-AT-0021</strain>
    </source>
</reference>
<gene>
    <name evidence="2" type="ORF">B0J13DRAFT_645615</name>
</gene>
<evidence type="ECO:0000313" key="2">
    <source>
        <dbReference type="EMBL" id="KAH7129610.1"/>
    </source>
</evidence>
<dbReference type="PANTHER" id="PTHR33112:SF10">
    <property type="entry name" value="TOL"/>
    <property type="match status" value="1"/>
</dbReference>
<keyword evidence="3" id="KW-1185">Reference proteome</keyword>
<dbReference type="EMBL" id="JAGMUU010000021">
    <property type="protein sequence ID" value="KAH7129610.1"/>
    <property type="molecule type" value="Genomic_DNA"/>
</dbReference>
<accession>A0A9P9E1B4</accession>
<evidence type="ECO:0000259" key="1">
    <source>
        <dbReference type="Pfam" id="PF06985"/>
    </source>
</evidence>
<comment type="caution">
    <text evidence="2">The sequence shown here is derived from an EMBL/GenBank/DDBJ whole genome shotgun (WGS) entry which is preliminary data.</text>
</comment>
<dbReference type="AlphaFoldDB" id="A0A9P9E1B4"/>
<evidence type="ECO:0000313" key="3">
    <source>
        <dbReference type="Proteomes" id="UP000717696"/>
    </source>
</evidence>
<organism evidence="2 3">
    <name type="scientific">Dactylonectria estremocensis</name>
    <dbReference type="NCBI Taxonomy" id="1079267"/>
    <lineage>
        <taxon>Eukaryota</taxon>
        <taxon>Fungi</taxon>
        <taxon>Dikarya</taxon>
        <taxon>Ascomycota</taxon>
        <taxon>Pezizomycotina</taxon>
        <taxon>Sordariomycetes</taxon>
        <taxon>Hypocreomycetidae</taxon>
        <taxon>Hypocreales</taxon>
        <taxon>Nectriaceae</taxon>
        <taxon>Dactylonectria</taxon>
    </lineage>
</organism>
<dbReference type="Proteomes" id="UP000717696">
    <property type="component" value="Unassembled WGS sequence"/>
</dbReference>
<dbReference type="OrthoDB" id="5347061at2759"/>
<dbReference type="PANTHER" id="PTHR33112">
    <property type="entry name" value="DOMAIN PROTEIN, PUTATIVE-RELATED"/>
    <property type="match status" value="1"/>
</dbReference>
<name>A0A9P9E1B4_9HYPO</name>